<geneLocation type="plasmid" evidence="1">
    <name>297_lp38</name>
</geneLocation>
<organism evidence="1">
    <name type="scientific">Borreliella burgdorferi 297</name>
    <dbReference type="NCBI Taxonomy" id="521009"/>
    <lineage>
        <taxon>Bacteria</taxon>
        <taxon>Pseudomonadati</taxon>
        <taxon>Spirochaetota</taxon>
        <taxon>Spirochaetia</taxon>
        <taxon>Spirochaetales</taxon>
        <taxon>Borreliaceae</taxon>
        <taxon>Borreliella</taxon>
    </lineage>
</organism>
<protein>
    <submittedName>
        <fullName evidence="1">Uncharacterized protein</fullName>
    </submittedName>
</protein>
<accession>A0A9N7ATD7</accession>
<dbReference type="AlphaFoldDB" id="A0A9N7ATD7"/>
<keyword evidence="1" id="KW-0614">Plasmid</keyword>
<gene>
    <name evidence="1" type="ORF">Bbu297_J04</name>
</gene>
<dbReference type="EMBL" id="CP002258">
    <property type="protein sequence ID" value="ADQ44552.1"/>
    <property type="molecule type" value="Genomic_DNA"/>
</dbReference>
<reference evidence="1" key="1">
    <citation type="journal article" date="2011" name="J. Bacteriol.">
        <title>Whole-genome sequences of thirteen isolates of Borrelia burgdorferi.</title>
        <authorList>
            <person name="Schutzer S.E."/>
            <person name="Fraser-Liggett C.M."/>
            <person name="Casjens S.R."/>
            <person name="Qiu W.G."/>
            <person name="Dunn J.J."/>
            <person name="Mongodin E.F."/>
            <person name="Luft B.J."/>
        </authorList>
    </citation>
    <scope>NUCLEOTIDE SEQUENCE [LARGE SCALE GENOMIC DNA]</scope>
    <source>
        <strain evidence="1">297</strain>
    </source>
</reference>
<sequence>MITIFMFSKIQRSTALSFRLESVPFLVKISLQIIAKNNNFLMILKISKKFKTSGLTTIMK</sequence>
<proteinExistence type="predicted"/>
<evidence type="ECO:0000313" key="1">
    <source>
        <dbReference type="EMBL" id="ADQ44552.1"/>
    </source>
</evidence>
<name>A0A9N7ATD7_BORBG</name>